<feature type="domain" description="Pullulanase N2" evidence="4">
    <location>
        <begin position="27"/>
        <end position="172"/>
    </location>
</feature>
<name>A0A3P1V6D8_9ACTO</name>
<dbReference type="CDD" id="cd11341">
    <property type="entry name" value="AmyAc_Pullulanase_LD-like"/>
    <property type="match status" value="1"/>
</dbReference>
<dbReference type="InterPro" id="IPR040671">
    <property type="entry name" value="Pullulanase_N2"/>
</dbReference>
<dbReference type="OrthoDB" id="9805159at2"/>
<organism evidence="5 6">
    <name type="scientific">Actinomyces bowdenii</name>
    <dbReference type="NCBI Taxonomy" id="131109"/>
    <lineage>
        <taxon>Bacteria</taxon>
        <taxon>Bacillati</taxon>
        <taxon>Actinomycetota</taxon>
        <taxon>Actinomycetes</taxon>
        <taxon>Actinomycetales</taxon>
        <taxon>Actinomycetaceae</taxon>
        <taxon>Actinomyces</taxon>
    </lineage>
</organism>
<dbReference type="Proteomes" id="UP000271272">
    <property type="component" value="Unassembled WGS sequence"/>
</dbReference>
<evidence type="ECO:0000313" key="5">
    <source>
        <dbReference type="EMBL" id="RRD28885.1"/>
    </source>
</evidence>
<feature type="domain" description="Alpha-1,6-glucosidases pullulanase-type C-terminal" evidence="3">
    <location>
        <begin position="776"/>
        <end position="939"/>
    </location>
</feature>
<dbReference type="Gene3D" id="2.60.40.1130">
    <property type="entry name" value="Rab geranylgeranyltransferase alpha-subunit, insert domain"/>
    <property type="match status" value="1"/>
</dbReference>
<proteinExistence type="inferred from homology"/>
<dbReference type="Pfam" id="PF02922">
    <property type="entry name" value="CBM_48"/>
    <property type="match status" value="1"/>
</dbReference>
<dbReference type="InterPro" id="IPR013783">
    <property type="entry name" value="Ig-like_fold"/>
</dbReference>
<feature type="domain" description="Glycoside hydrolase family 13 N-terminal" evidence="2">
    <location>
        <begin position="183"/>
        <end position="278"/>
    </location>
</feature>
<dbReference type="InterPro" id="IPR024561">
    <property type="entry name" value="Pullul_strch_C"/>
</dbReference>
<dbReference type="SUPFAM" id="SSF51011">
    <property type="entry name" value="Glycosyl hydrolase domain"/>
    <property type="match status" value="1"/>
</dbReference>
<dbReference type="RefSeq" id="WP_124934090.1">
    <property type="nucleotide sequence ID" value="NZ_RQZC01000014.1"/>
</dbReference>
<dbReference type="NCBIfam" id="TIGR02103">
    <property type="entry name" value="pullul_strch"/>
    <property type="match status" value="1"/>
</dbReference>
<dbReference type="SUPFAM" id="SSF51445">
    <property type="entry name" value="(Trans)glycosidases"/>
    <property type="match status" value="1"/>
</dbReference>
<dbReference type="InterPro" id="IPR011839">
    <property type="entry name" value="Pullul_strch"/>
</dbReference>
<dbReference type="InterPro" id="IPR014756">
    <property type="entry name" value="Ig_E-set"/>
</dbReference>
<dbReference type="Gene3D" id="2.60.40.10">
    <property type="entry name" value="Immunoglobulins"/>
    <property type="match status" value="1"/>
</dbReference>
<sequence>MAFTYTMTRTLEHTMADPALAGSDELRAYWVDPLTLAWPLSLLPFGMAREDVVAGGRPVEGAGLRFTLVTAAQGGAAVIDGEVCGADGLPAPTRTRLRVSGDLTETIRSRHPNLEGYIALSLADASGAPGLSPQGVREALTGQVALLQEVARPEGGWGVDAFTGVQTAIVLDALYAGPAAGAQLGATFDGEAPRFSLWAPTAQEVALLTWETGDPTGSVPLVEGQGRRTPAIRSEDGCWAVANEDAAITAGCQYLWEVRVYVPSTGRVEVNLVTDPYSAALTTDSARSVALDLTLPELTPHQWATTPAPRAPNDASRAIYELHLRDFSVVDERVPAQMRGTYQAFTVSDSHGMSHLRELARAGLSSVHLLPTFDIATIPESRAEQAVPRIPEAGPASTEQQAAIGSVAERDAYNWGYDPLHWMAPEGSYATDGHQDGGARTFQFRQMVGALHAAGLEVILDQVYNHTAAHGQDPLSILDRVVPGYYHRLDAVGRVANSTCCSNIATENAMSERLMIDSVVWWARHYRIDGFRFDLMGHHSRATMERVRAALDALTLEGDGVEGSSIYLYGEGWNFGEVAYNALFIQATQGQLGGTGIGTFNDRLRDAVHGGGPFDPDHRTYQGFGTGLLTQSSGHDPRSRQEQAADLAHRTDLVKVALAGNLRDFRLPLSDGTVRPGGELAYNGMGAGYAADPQESVNYVDAHDNETLYDLLALKLPRRLPMADRVRMNTVCLATTALGQSPSFWAAGTELLRSKSLDRDSYNSGDWFNAIDYSGQDNGFGRGLPAASRNESSWWVQGPLLEDALLRPGPEDIAAAKAQAMDLLRLRASTPLFWLGDAELVRTKLSFPGSGPGAPAGVITMLIDDTLGPDADPALDGVLVVINASGTWVGQTLVEVAGRRFALSRVQAEGADDVVRTSVFDPGSGAVGVPARTAAVFTEDSAPPR</sequence>
<evidence type="ECO:0000256" key="1">
    <source>
        <dbReference type="ARBA" id="ARBA00008061"/>
    </source>
</evidence>
<dbReference type="EMBL" id="RQZC01000014">
    <property type="protein sequence ID" value="RRD28885.1"/>
    <property type="molecule type" value="Genomic_DNA"/>
</dbReference>
<evidence type="ECO:0000259" key="2">
    <source>
        <dbReference type="Pfam" id="PF02922"/>
    </source>
</evidence>
<dbReference type="SUPFAM" id="SSF81296">
    <property type="entry name" value="E set domains"/>
    <property type="match status" value="2"/>
</dbReference>
<dbReference type="Pfam" id="PF17967">
    <property type="entry name" value="Pullulanase_N2"/>
    <property type="match status" value="1"/>
</dbReference>
<protein>
    <submittedName>
        <fullName evidence="5">Pullulanase-type alpha-1,6-glucosidase</fullName>
    </submittedName>
</protein>
<dbReference type="PANTHER" id="PTHR43002">
    <property type="entry name" value="GLYCOGEN DEBRANCHING ENZYME"/>
    <property type="match status" value="1"/>
</dbReference>
<dbReference type="GO" id="GO:0005975">
    <property type="term" value="P:carbohydrate metabolic process"/>
    <property type="evidence" value="ECO:0007669"/>
    <property type="project" value="InterPro"/>
</dbReference>
<dbReference type="InterPro" id="IPR013780">
    <property type="entry name" value="Glyco_hydro_b"/>
</dbReference>
<gene>
    <name evidence="5" type="primary">pulA</name>
    <name evidence="5" type="ORF">EII10_08540</name>
</gene>
<evidence type="ECO:0000313" key="6">
    <source>
        <dbReference type="Proteomes" id="UP000271272"/>
    </source>
</evidence>
<accession>A0A3P1V6D8</accession>
<dbReference type="InterPro" id="IPR017853">
    <property type="entry name" value="GH"/>
</dbReference>
<dbReference type="Gene3D" id="3.20.20.80">
    <property type="entry name" value="Glycosidases"/>
    <property type="match status" value="1"/>
</dbReference>
<comment type="similarity">
    <text evidence="1">Belongs to the glycosyl hydrolase 13 family.</text>
</comment>
<evidence type="ECO:0000259" key="3">
    <source>
        <dbReference type="Pfam" id="PF11852"/>
    </source>
</evidence>
<dbReference type="Gene3D" id="2.60.40.1180">
    <property type="entry name" value="Golgi alpha-mannosidase II"/>
    <property type="match status" value="1"/>
</dbReference>
<evidence type="ECO:0000259" key="4">
    <source>
        <dbReference type="Pfam" id="PF17967"/>
    </source>
</evidence>
<dbReference type="CDD" id="cd02860">
    <property type="entry name" value="E_set_Pullulanase"/>
    <property type="match status" value="1"/>
</dbReference>
<dbReference type="Pfam" id="PF11852">
    <property type="entry name" value="Pullul_strch_C"/>
    <property type="match status" value="1"/>
</dbReference>
<dbReference type="InterPro" id="IPR004193">
    <property type="entry name" value="Glyco_hydro_13_N"/>
</dbReference>
<dbReference type="AlphaFoldDB" id="A0A3P1V6D8"/>
<keyword evidence="6" id="KW-1185">Reference proteome</keyword>
<reference evidence="5 6" key="1">
    <citation type="submission" date="2018-11" db="EMBL/GenBank/DDBJ databases">
        <title>Genomes From Bacteria Associated with the Canine Oral Cavity: a Test Case for Automated Genome-Based Taxonomic Assignment.</title>
        <authorList>
            <person name="Coil D.A."/>
            <person name="Jospin G."/>
            <person name="Darling A.E."/>
            <person name="Wallis C."/>
            <person name="Davis I.J."/>
            <person name="Harris S."/>
            <person name="Eisen J.A."/>
            <person name="Holcombe L.J."/>
            <person name="O'Flynn C."/>
        </authorList>
    </citation>
    <scope>NUCLEOTIDE SEQUENCE [LARGE SCALE GENOMIC DNA]</scope>
    <source>
        <strain evidence="5 6">OH5050</strain>
    </source>
</reference>
<dbReference type="GO" id="GO:0051060">
    <property type="term" value="F:pullulanase activity"/>
    <property type="evidence" value="ECO:0007669"/>
    <property type="project" value="InterPro"/>
</dbReference>
<comment type="caution">
    <text evidence="5">The sequence shown here is derived from an EMBL/GenBank/DDBJ whole genome shotgun (WGS) entry which is preliminary data.</text>
</comment>